<comment type="caution">
    <text evidence="1">The sequence shown here is derived from an EMBL/GenBank/DDBJ whole genome shotgun (WGS) entry which is preliminary data.</text>
</comment>
<reference evidence="1 2" key="1">
    <citation type="journal article" date="2024" name="IMA Fungus">
        <title>Apiospora arundinis, a panoply of carbohydrate-active enzymes and secondary metabolites.</title>
        <authorList>
            <person name="Sorensen T."/>
            <person name="Petersen C."/>
            <person name="Muurmann A.T."/>
            <person name="Christiansen J.V."/>
            <person name="Brundto M.L."/>
            <person name="Overgaard C.K."/>
            <person name="Boysen A.T."/>
            <person name="Wollenberg R.D."/>
            <person name="Larsen T.O."/>
            <person name="Sorensen J.L."/>
            <person name="Nielsen K.L."/>
            <person name="Sondergaard T.E."/>
        </authorList>
    </citation>
    <scope>NUCLEOTIDE SEQUENCE [LARGE SCALE GENOMIC DNA]</scope>
    <source>
        <strain evidence="1 2">AAU 773</strain>
    </source>
</reference>
<evidence type="ECO:0000313" key="2">
    <source>
        <dbReference type="Proteomes" id="UP001390339"/>
    </source>
</evidence>
<organism evidence="1 2">
    <name type="scientific">Apiospora arundinis</name>
    <dbReference type="NCBI Taxonomy" id="335852"/>
    <lineage>
        <taxon>Eukaryota</taxon>
        <taxon>Fungi</taxon>
        <taxon>Dikarya</taxon>
        <taxon>Ascomycota</taxon>
        <taxon>Pezizomycotina</taxon>
        <taxon>Sordariomycetes</taxon>
        <taxon>Xylariomycetidae</taxon>
        <taxon>Amphisphaeriales</taxon>
        <taxon>Apiosporaceae</taxon>
        <taxon>Apiospora</taxon>
    </lineage>
</organism>
<proteinExistence type="predicted"/>
<dbReference type="Proteomes" id="UP001390339">
    <property type="component" value="Unassembled WGS sequence"/>
</dbReference>
<gene>
    <name evidence="1" type="ORF">PGQ11_009839</name>
</gene>
<dbReference type="EMBL" id="JAPCWZ010000006">
    <property type="protein sequence ID" value="KAK8859105.1"/>
    <property type="molecule type" value="Genomic_DNA"/>
</dbReference>
<protein>
    <submittedName>
        <fullName evidence="1">Uncharacterized protein</fullName>
    </submittedName>
</protein>
<accession>A0ABR2I7Z2</accession>
<keyword evidence="2" id="KW-1185">Reference proteome</keyword>
<evidence type="ECO:0000313" key="1">
    <source>
        <dbReference type="EMBL" id="KAK8859105.1"/>
    </source>
</evidence>
<sequence length="110" mass="12529">MAGQAKALSFEFHTTASRPIGLDLRNQEPSVNLDSRLDKTICFECPPNLLLFLLRCIPRPTPDDQLCSILTAHLKNKHHLDASFSDFFKASPRCRVSTFYLGLGRRDRRI</sequence>
<name>A0ABR2I7Z2_9PEZI</name>